<proteinExistence type="inferred from homology"/>
<dbReference type="Pfam" id="PF00576">
    <property type="entry name" value="Transthyretin"/>
    <property type="match status" value="1"/>
</dbReference>
<comment type="function">
    <text evidence="2">Catalyzes the hydrolysis of 5-hydroxyisourate (HIU) to 2-oxo-4-hydroxy-4-carboxy-5-ureidoimidazoline (OHCU).</text>
</comment>
<dbReference type="PROSITE" id="PS00769">
    <property type="entry name" value="TRANSTHYRETIN_2"/>
    <property type="match status" value="1"/>
</dbReference>
<reference evidence="9 10" key="1">
    <citation type="journal article" date="2018" name="Mol. Biol. Evol.">
        <title>Broad Genomic Sampling Reveals a Smut Pathogenic Ancestry of the Fungal Clade Ustilaginomycotina.</title>
        <authorList>
            <person name="Kijpornyongpan T."/>
            <person name="Mondo S.J."/>
            <person name="Barry K."/>
            <person name="Sandor L."/>
            <person name="Lee J."/>
            <person name="Lipzen A."/>
            <person name="Pangilinan J."/>
            <person name="LaButti K."/>
            <person name="Hainaut M."/>
            <person name="Henrissat B."/>
            <person name="Grigoriev I.V."/>
            <person name="Spatafora J.W."/>
            <person name="Aime M.C."/>
        </authorList>
    </citation>
    <scope>NUCLEOTIDE SEQUENCE [LARGE SCALE GENOMIC DNA]</scope>
    <source>
        <strain evidence="9 10">MCA 4718</strain>
    </source>
</reference>
<comment type="catalytic activity">
    <reaction evidence="1 7">
        <text>5-hydroxyisourate + H2O = 5-hydroxy-2-oxo-4-ureido-2,5-dihydro-1H-imidazole-5-carboxylate + H(+)</text>
        <dbReference type="Rhea" id="RHEA:23736"/>
        <dbReference type="ChEBI" id="CHEBI:15377"/>
        <dbReference type="ChEBI" id="CHEBI:15378"/>
        <dbReference type="ChEBI" id="CHEBI:18072"/>
        <dbReference type="ChEBI" id="CHEBI:58639"/>
        <dbReference type="EC" id="3.5.2.17"/>
    </reaction>
</comment>
<comment type="similarity">
    <text evidence="3 7">Belongs to the transthyretin family. 5-hydroxyisourate hydrolase subfamily.</text>
</comment>
<dbReference type="GeneID" id="37013880"/>
<dbReference type="OrthoDB" id="10265230at2759"/>
<dbReference type="InterPro" id="IPR023419">
    <property type="entry name" value="Transthyretin_CS"/>
</dbReference>
<dbReference type="Gene3D" id="2.60.40.180">
    <property type="entry name" value="Transthyretin/hydroxyisourate hydrolase domain"/>
    <property type="match status" value="1"/>
</dbReference>
<dbReference type="PANTHER" id="PTHR10395">
    <property type="entry name" value="URICASE AND TRANSTHYRETIN-RELATED"/>
    <property type="match status" value="1"/>
</dbReference>
<evidence type="ECO:0000256" key="1">
    <source>
        <dbReference type="ARBA" id="ARBA00001043"/>
    </source>
</evidence>
<feature type="domain" description="Transthyretin/hydroxyisourate hydrolase" evidence="8">
    <location>
        <begin position="5"/>
        <end position="134"/>
    </location>
</feature>
<dbReference type="STRING" id="1684307.A0A316U9M7"/>
<dbReference type="Proteomes" id="UP000245942">
    <property type="component" value="Unassembled WGS sequence"/>
</dbReference>
<gene>
    <name evidence="9" type="ORF">BCV69DRAFT_281874</name>
</gene>
<evidence type="ECO:0000313" key="9">
    <source>
        <dbReference type="EMBL" id="PWN21967.1"/>
    </source>
</evidence>
<dbReference type="CDD" id="cd05822">
    <property type="entry name" value="TLP_HIUase"/>
    <property type="match status" value="1"/>
</dbReference>
<evidence type="ECO:0000256" key="4">
    <source>
        <dbReference type="ARBA" id="ARBA00011881"/>
    </source>
</evidence>
<dbReference type="NCBIfam" id="TIGR02962">
    <property type="entry name" value="hdxy_isourate"/>
    <property type="match status" value="1"/>
</dbReference>
<dbReference type="PROSITE" id="PS00768">
    <property type="entry name" value="TRANSTHYRETIN_1"/>
    <property type="match status" value="1"/>
</dbReference>
<evidence type="ECO:0000313" key="10">
    <source>
        <dbReference type="Proteomes" id="UP000245942"/>
    </source>
</evidence>
<evidence type="ECO:0000256" key="3">
    <source>
        <dbReference type="ARBA" id="ARBA00009850"/>
    </source>
</evidence>
<dbReference type="GO" id="GO:0006144">
    <property type="term" value="P:purine nucleobase metabolic process"/>
    <property type="evidence" value="ECO:0007669"/>
    <property type="project" value="UniProtKB-KW"/>
</dbReference>
<dbReference type="InterPro" id="IPR036817">
    <property type="entry name" value="Transthyretin/HIU_hydrolase_sf"/>
</dbReference>
<dbReference type="EMBL" id="KZ819324">
    <property type="protein sequence ID" value="PWN21967.1"/>
    <property type="molecule type" value="Genomic_DNA"/>
</dbReference>
<evidence type="ECO:0000256" key="5">
    <source>
        <dbReference type="ARBA" id="ARBA00022631"/>
    </source>
</evidence>
<keyword evidence="10" id="KW-1185">Reference proteome</keyword>
<keyword evidence="5 7" id="KW-0659">Purine metabolism</keyword>
<sequence>MSSPITCHVLDSTTGLPATGVEIRLYQFKTAEEVLEIFPDADEENLDGTFELGSSHTNDDGRCVDLVDASDLEDLGVPGDYKVVFETKAYFAKQGKETFYPKVEVSFTIGRDEEKKHFHIPLLISPFSYTTYRGS</sequence>
<dbReference type="InterPro" id="IPR023418">
    <property type="entry name" value="Thyroxine_BS"/>
</dbReference>
<comment type="subunit">
    <text evidence="4 7">Homotetramer.</text>
</comment>
<keyword evidence="6 7" id="KW-0378">Hydrolase</keyword>
<evidence type="ECO:0000256" key="2">
    <source>
        <dbReference type="ARBA" id="ARBA00002704"/>
    </source>
</evidence>
<organism evidence="9 10">
    <name type="scientific">Pseudomicrostroma glucosiphilum</name>
    <dbReference type="NCBI Taxonomy" id="1684307"/>
    <lineage>
        <taxon>Eukaryota</taxon>
        <taxon>Fungi</taxon>
        <taxon>Dikarya</taxon>
        <taxon>Basidiomycota</taxon>
        <taxon>Ustilaginomycotina</taxon>
        <taxon>Exobasidiomycetes</taxon>
        <taxon>Microstromatales</taxon>
        <taxon>Microstromatales incertae sedis</taxon>
        <taxon>Pseudomicrostroma</taxon>
    </lineage>
</organism>
<dbReference type="EC" id="3.5.2.17" evidence="7"/>
<accession>A0A316U9M7</accession>
<dbReference type="InterPro" id="IPR023416">
    <property type="entry name" value="Transthyretin/HIU_hydrolase_d"/>
</dbReference>
<dbReference type="RefSeq" id="XP_025349127.1">
    <property type="nucleotide sequence ID" value="XM_025492146.1"/>
</dbReference>
<dbReference type="GO" id="GO:0033971">
    <property type="term" value="F:hydroxyisourate hydrolase activity"/>
    <property type="evidence" value="ECO:0007669"/>
    <property type="project" value="UniProtKB-EC"/>
</dbReference>
<protein>
    <recommendedName>
        <fullName evidence="7">5-hydroxyisourate hydrolase</fullName>
        <shortName evidence="7">HIU hydrolase</shortName>
        <shortName evidence="7">HIUHase</shortName>
        <ecNumber evidence="7">3.5.2.17</ecNumber>
    </recommendedName>
</protein>
<evidence type="ECO:0000256" key="6">
    <source>
        <dbReference type="ARBA" id="ARBA00022801"/>
    </source>
</evidence>
<evidence type="ECO:0000256" key="7">
    <source>
        <dbReference type="RuleBase" id="RU361270"/>
    </source>
</evidence>
<name>A0A316U9M7_9BASI</name>
<evidence type="ECO:0000259" key="8">
    <source>
        <dbReference type="Pfam" id="PF00576"/>
    </source>
</evidence>
<dbReference type="SUPFAM" id="SSF49472">
    <property type="entry name" value="Transthyretin (synonym: prealbumin)"/>
    <property type="match status" value="1"/>
</dbReference>
<dbReference type="AlphaFoldDB" id="A0A316U9M7"/>
<dbReference type="InterPro" id="IPR014306">
    <property type="entry name" value="Hydroxyisourate_hydrolase"/>
</dbReference>
<dbReference type="PANTHER" id="PTHR10395:SF7">
    <property type="entry name" value="5-HYDROXYISOURATE HYDROLASE"/>
    <property type="match status" value="1"/>
</dbReference>